<protein>
    <submittedName>
        <fullName evidence="1">Uncharacterized protein</fullName>
    </submittedName>
</protein>
<dbReference type="EMBL" id="CM043034">
    <property type="protein sequence ID" value="KAI4582023.1"/>
    <property type="molecule type" value="Genomic_DNA"/>
</dbReference>
<keyword evidence="2" id="KW-1185">Reference proteome</keyword>
<evidence type="ECO:0000313" key="1">
    <source>
        <dbReference type="EMBL" id="KAI4582023.1"/>
    </source>
</evidence>
<sequence>MLAMAARWIPFSTKAAKTLGKFWNSLFVLSISQQHSANMQQHISNWHVQQRLEPARQGWLPLPAYSVRGFAFSTPQAGAPLTKGASHDVKIIKTNLPFPRRNPPTLETTVNLLGCRRQGAFKGDRAPAAQSPAGPALPRRLRRVRGEALPFCTSRLSSAVPGARHSLGRTAWRQRRQRKLHGSAWSRALPQPPAPECSAPSPCVDYHRAEMTSASQDEEESNYSSMIMSTPVNLIKLIGESLKMTVTGVKEESFR</sequence>
<comment type="caution">
    <text evidence="1">The sequence shown here is derived from an EMBL/GenBank/DDBJ whole genome shotgun (WGS) entry which is preliminary data.</text>
</comment>
<evidence type="ECO:0000313" key="2">
    <source>
        <dbReference type="Proteomes" id="UP001057279"/>
    </source>
</evidence>
<dbReference type="Proteomes" id="UP001057279">
    <property type="component" value="Linkage Group LG09"/>
</dbReference>
<reference evidence="1" key="1">
    <citation type="submission" date="2022-03" db="EMBL/GenBank/DDBJ databases">
        <title>Genomic analyses of argali, domestic sheep and their hybrids provide insights into chromosomal evolution, heterosis and genetic basis of agronomic traits.</title>
        <authorList>
            <person name="Li M."/>
        </authorList>
    </citation>
    <scope>NUCLEOTIDE SEQUENCE</scope>
    <source>
        <strain evidence="1">F1 hybrid</strain>
    </source>
</reference>
<gene>
    <name evidence="1" type="ORF">MJG53_009548</name>
</gene>
<organism evidence="1 2">
    <name type="scientific">Ovis ammon polii x Ovis aries</name>
    <dbReference type="NCBI Taxonomy" id="2918886"/>
    <lineage>
        <taxon>Eukaryota</taxon>
        <taxon>Metazoa</taxon>
        <taxon>Chordata</taxon>
        <taxon>Craniata</taxon>
        <taxon>Vertebrata</taxon>
        <taxon>Euteleostomi</taxon>
        <taxon>Mammalia</taxon>
        <taxon>Eutheria</taxon>
        <taxon>Laurasiatheria</taxon>
        <taxon>Artiodactyla</taxon>
        <taxon>Ruminantia</taxon>
        <taxon>Pecora</taxon>
        <taxon>Bovidae</taxon>
        <taxon>Caprinae</taxon>
        <taxon>Ovis</taxon>
    </lineage>
</organism>
<name>A0ACB9UX53_9CETA</name>
<proteinExistence type="predicted"/>
<accession>A0ACB9UX53</accession>